<feature type="transmembrane region" description="Helical" evidence="1">
    <location>
        <begin position="35"/>
        <end position="57"/>
    </location>
</feature>
<feature type="transmembrane region" description="Helical" evidence="1">
    <location>
        <begin position="12"/>
        <end position="29"/>
    </location>
</feature>
<dbReference type="EMBL" id="CADCWP010000316">
    <property type="protein sequence ID" value="CAA9585868.1"/>
    <property type="molecule type" value="Genomic_DNA"/>
</dbReference>
<proteinExistence type="predicted"/>
<reference evidence="2" key="1">
    <citation type="submission" date="2020-02" db="EMBL/GenBank/DDBJ databases">
        <authorList>
            <person name="Meier V. D."/>
        </authorList>
    </citation>
    <scope>NUCLEOTIDE SEQUENCE</scope>
    <source>
        <strain evidence="2">AVDCRST_MAG86</strain>
    </source>
</reference>
<gene>
    <name evidence="2" type="ORF">AVDCRST_MAG86-3751</name>
</gene>
<sequence>MGFTNKQVRVWSRWIHLIGAWLIGAFVYSPGRDEAWFVLVMQLGVIPVLTLTGIAMWKQALVGRWLGTGHPTKM</sequence>
<organism evidence="2">
    <name type="scientific">uncultured Truepera sp</name>
    <dbReference type="NCBI Taxonomy" id="543023"/>
    <lineage>
        <taxon>Bacteria</taxon>
        <taxon>Thermotogati</taxon>
        <taxon>Deinococcota</taxon>
        <taxon>Deinococci</taxon>
        <taxon>Trueperales</taxon>
        <taxon>Trueperaceae</taxon>
        <taxon>Truepera</taxon>
        <taxon>environmental samples</taxon>
    </lineage>
</organism>
<name>A0A6J4VV31_9DEIN</name>
<protein>
    <submittedName>
        <fullName evidence="2">Uncharacterized protein</fullName>
    </submittedName>
</protein>
<dbReference type="AlphaFoldDB" id="A0A6J4VV31"/>
<evidence type="ECO:0000256" key="1">
    <source>
        <dbReference type="SAM" id="Phobius"/>
    </source>
</evidence>
<keyword evidence="1" id="KW-1133">Transmembrane helix</keyword>
<keyword evidence="1" id="KW-0812">Transmembrane</keyword>
<accession>A0A6J4VV31</accession>
<keyword evidence="1" id="KW-0472">Membrane</keyword>
<evidence type="ECO:0000313" key="2">
    <source>
        <dbReference type="EMBL" id="CAA9585868.1"/>
    </source>
</evidence>